<evidence type="ECO:0000256" key="1">
    <source>
        <dbReference type="ARBA" id="ARBA00001913"/>
    </source>
</evidence>
<sequence length="639" mass="65587">MWTQSASAAPSGRHGLAGSVPPWATAAAKVGEASGSDNVGFRVYLGWRDAGGAEALATAVSTPGSASYGKYVTAAKFRSQFAPSASDVSAVQQWLRKAGFDIGVTPGNNRYVQAEGTVAQAAAAFGAKFGVYQVAGQTLRAPESELSVPSTLPSSITAVIGLDESSALTKPDAQSPDATPSPAFVNAPPCSAYWNEKNTATTLTPDGTKAPDAYGHPSPWAVCGHTPAQLRSAYGVAGAGNDGTGQTVAIIDAYASPTIVADVNEYSSRHGLPKLTGSTFSQVTPPGVFNRPQNRRQDPQGWYGEETLDVEAVHGVAPGAKIVYVGAPNNYQDLDAAMNHVVDQHLASIVTNSYGFSTELLPTGYVKPLNDTLIEAAATGIGVYFSSGDDGDHTGGNPANASHATPDWPAVSPWVTAVGGTALAVGAAGNYLFETGWETGRSDLSGGVWSPTPPGNYTGGSGGGTSRLFTQPAYQKGVVPNVIATANGTRPQPMRAVPDVAAIGDPNTGYLIGQTQAFPDGTSRYSEYRIGGTSLSSPVYAGLMAIAQQKAGHDIGFANPLLYSKAGSSAYHDIVPPAAPIAVARNNYTNSVDASGGTFVSLRTLGFDSGLTIHVRPGYDDVTGVGSPNGAAWLNALSQ</sequence>
<dbReference type="PROSITE" id="PS51892">
    <property type="entry name" value="SUBTILASE"/>
    <property type="match status" value="1"/>
</dbReference>
<evidence type="ECO:0000256" key="3">
    <source>
        <dbReference type="ARBA" id="ARBA00022723"/>
    </source>
</evidence>
<dbReference type="SUPFAM" id="SSF54897">
    <property type="entry name" value="Protease propeptides/inhibitors"/>
    <property type="match status" value="1"/>
</dbReference>
<evidence type="ECO:0000256" key="7">
    <source>
        <dbReference type="ARBA" id="ARBA00023145"/>
    </source>
</evidence>
<evidence type="ECO:0000256" key="5">
    <source>
        <dbReference type="ARBA" id="ARBA00022825"/>
    </source>
</evidence>
<dbReference type="PANTHER" id="PTHR14218:SF15">
    <property type="entry name" value="TRIPEPTIDYL-PEPTIDASE 1"/>
    <property type="match status" value="1"/>
</dbReference>
<feature type="domain" description="Peptidase S53" evidence="9">
    <location>
        <begin position="224"/>
        <end position="639"/>
    </location>
</feature>
<keyword evidence="6" id="KW-0106">Calcium</keyword>
<name>A0ABN2EAG4_9ACTN</name>
<dbReference type="PROSITE" id="PS00138">
    <property type="entry name" value="SUBTILASE_SER"/>
    <property type="match status" value="1"/>
</dbReference>
<gene>
    <name evidence="10" type="ORF">GCM10009742_56800</name>
</gene>
<reference evidence="10 11" key="1">
    <citation type="journal article" date="2019" name="Int. J. Syst. Evol. Microbiol.">
        <title>The Global Catalogue of Microorganisms (GCM) 10K type strain sequencing project: providing services to taxonomists for standard genome sequencing and annotation.</title>
        <authorList>
            <consortium name="The Broad Institute Genomics Platform"/>
            <consortium name="The Broad Institute Genome Sequencing Center for Infectious Disease"/>
            <person name="Wu L."/>
            <person name="Ma J."/>
        </authorList>
    </citation>
    <scope>NUCLEOTIDE SEQUENCE [LARGE SCALE GENOMIC DNA]</scope>
    <source>
        <strain evidence="10 11">JCM 14304</strain>
    </source>
</reference>
<dbReference type="PROSITE" id="PS51695">
    <property type="entry name" value="SEDOLISIN"/>
    <property type="match status" value="1"/>
</dbReference>
<dbReference type="CDD" id="cd11377">
    <property type="entry name" value="Pro-peptidase_S53"/>
    <property type="match status" value="1"/>
</dbReference>
<dbReference type="RefSeq" id="WP_344196728.1">
    <property type="nucleotide sequence ID" value="NZ_BAAAND010000008.1"/>
</dbReference>
<dbReference type="PANTHER" id="PTHR14218">
    <property type="entry name" value="PROTEASE S8 TRIPEPTIDYL PEPTIDASE I CLN2"/>
    <property type="match status" value="1"/>
</dbReference>
<dbReference type="InterPro" id="IPR000209">
    <property type="entry name" value="Peptidase_S8/S53_dom"/>
</dbReference>
<comment type="similarity">
    <text evidence="8">Belongs to the peptidase S8 family.</text>
</comment>
<keyword evidence="2" id="KW-0645">Protease</keyword>
<keyword evidence="4" id="KW-0378">Hydrolase</keyword>
<dbReference type="InterPro" id="IPR023828">
    <property type="entry name" value="Peptidase_S8_Ser-AS"/>
</dbReference>
<dbReference type="EMBL" id="BAAAND010000008">
    <property type="protein sequence ID" value="GAA1601331.1"/>
    <property type="molecule type" value="Genomic_DNA"/>
</dbReference>
<dbReference type="CDD" id="cd04056">
    <property type="entry name" value="Peptidases_S53"/>
    <property type="match status" value="1"/>
</dbReference>
<comment type="caution">
    <text evidence="8">Lacks conserved residue(s) required for the propagation of feature annotation.</text>
</comment>
<evidence type="ECO:0000256" key="4">
    <source>
        <dbReference type="ARBA" id="ARBA00022801"/>
    </source>
</evidence>
<evidence type="ECO:0000256" key="8">
    <source>
        <dbReference type="PROSITE-ProRule" id="PRU01240"/>
    </source>
</evidence>
<evidence type="ECO:0000256" key="2">
    <source>
        <dbReference type="ARBA" id="ARBA00022670"/>
    </source>
</evidence>
<dbReference type="Gene3D" id="3.40.50.200">
    <property type="entry name" value="Peptidase S8/S53 domain"/>
    <property type="match status" value="1"/>
</dbReference>
<keyword evidence="5" id="KW-0720">Serine protease</keyword>
<dbReference type="SMART" id="SM00944">
    <property type="entry name" value="Pro-kuma_activ"/>
    <property type="match status" value="1"/>
</dbReference>
<dbReference type="Pfam" id="PF09286">
    <property type="entry name" value="Pro-kuma_activ"/>
    <property type="match status" value="1"/>
</dbReference>
<accession>A0ABN2EAG4</accession>
<dbReference type="InterPro" id="IPR015366">
    <property type="entry name" value="S53_propep"/>
</dbReference>
<evidence type="ECO:0000259" key="9">
    <source>
        <dbReference type="PROSITE" id="PS51695"/>
    </source>
</evidence>
<keyword evidence="7" id="KW-0865">Zymogen</keyword>
<comment type="caution">
    <text evidence="10">The sequence shown here is derived from an EMBL/GenBank/DDBJ whole genome shotgun (WGS) entry which is preliminary data.</text>
</comment>
<dbReference type="InterPro" id="IPR030400">
    <property type="entry name" value="Sedolisin_dom"/>
</dbReference>
<dbReference type="SUPFAM" id="SSF52743">
    <property type="entry name" value="Subtilisin-like"/>
    <property type="match status" value="1"/>
</dbReference>
<keyword evidence="3" id="KW-0479">Metal-binding</keyword>
<dbReference type="InterPro" id="IPR050819">
    <property type="entry name" value="Tripeptidyl-peptidase_I"/>
</dbReference>
<dbReference type="Pfam" id="PF00082">
    <property type="entry name" value="Peptidase_S8"/>
    <property type="match status" value="1"/>
</dbReference>
<comment type="cofactor">
    <cofactor evidence="1">
        <name>Ca(2+)</name>
        <dbReference type="ChEBI" id="CHEBI:29108"/>
    </cofactor>
</comment>
<evidence type="ECO:0000256" key="6">
    <source>
        <dbReference type="ARBA" id="ARBA00022837"/>
    </source>
</evidence>
<evidence type="ECO:0000313" key="11">
    <source>
        <dbReference type="Proteomes" id="UP001500190"/>
    </source>
</evidence>
<dbReference type="Proteomes" id="UP001500190">
    <property type="component" value="Unassembled WGS sequence"/>
</dbReference>
<protein>
    <submittedName>
        <fullName evidence="10">S53 family peptidase</fullName>
    </submittedName>
</protein>
<keyword evidence="11" id="KW-1185">Reference proteome</keyword>
<dbReference type="InterPro" id="IPR036852">
    <property type="entry name" value="Peptidase_S8/S53_dom_sf"/>
</dbReference>
<organism evidence="10 11">
    <name type="scientific">Kribbella karoonensis</name>
    <dbReference type="NCBI Taxonomy" id="324851"/>
    <lineage>
        <taxon>Bacteria</taxon>
        <taxon>Bacillati</taxon>
        <taxon>Actinomycetota</taxon>
        <taxon>Actinomycetes</taxon>
        <taxon>Propionibacteriales</taxon>
        <taxon>Kribbellaceae</taxon>
        <taxon>Kribbella</taxon>
    </lineage>
</organism>
<evidence type="ECO:0000313" key="10">
    <source>
        <dbReference type="EMBL" id="GAA1601331.1"/>
    </source>
</evidence>
<proteinExistence type="inferred from homology"/>